<dbReference type="PRINTS" id="PR01736">
    <property type="entry name" value="PHPHTRNFRASE"/>
</dbReference>
<dbReference type="SUPFAM" id="SSF47831">
    <property type="entry name" value="Enzyme I of the PEP:sugar phosphotransferase system HPr-binding (sub)domain"/>
    <property type="match status" value="1"/>
</dbReference>
<keyword evidence="11" id="KW-0479">Metal-binding</keyword>
<keyword evidence="9 15" id="KW-0808">Transferase</keyword>
<evidence type="ECO:0000256" key="5">
    <source>
        <dbReference type="ARBA" id="ARBA00012232"/>
    </source>
</evidence>
<dbReference type="Pfam" id="PF05524">
    <property type="entry name" value="PEP-utilisers_N"/>
    <property type="match status" value="1"/>
</dbReference>
<evidence type="ECO:0000256" key="1">
    <source>
        <dbReference type="ARBA" id="ARBA00000683"/>
    </source>
</evidence>
<dbReference type="InterPro" id="IPR006318">
    <property type="entry name" value="PTS_EI-like"/>
</dbReference>
<dbReference type="SUPFAM" id="SSF55781">
    <property type="entry name" value="GAF domain-like"/>
    <property type="match status" value="1"/>
</dbReference>
<keyword evidence="10" id="KW-0598">Phosphotransferase system</keyword>
<dbReference type="InterPro" id="IPR036618">
    <property type="entry name" value="PtsI_HPr-bd_sf"/>
</dbReference>
<dbReference type="Gene3D" id="3.50.30.10">
    <property type="entry name" value="Phosphohistidine domain"/>
    <property type="match status" value="1"/>
</dbReference>
<evidence type="ECO:0000256" key="6">
    <source>
        <dbReference type="ARBA" id="ARBA00022448"/>
    </source>
</evidence>
<dbReference type="GO" id="GO:0008965">
    <property type="term" value="F:phosphoenolpyruvate-protein phosphotransferase activity"/>
    <property type="evidence" value="ECO:0007669"/>
    <property type="project" value="UniProtKB-EC"/>
</dbReference>
<dbReference type="NCBIfam" id="TIGR01417">
    <property type="entry name" value="PTS_I_fam"/>
    <property type="match status" value="1"/>
</dbReference>
<dbReference type="InterPro" id="IPR040442">
    <property type="entry name" value="Pyrv_kinase-like_dom_sf"/>
</dbReference>
<keyword evidence="15" id="KW-0670">Pyruvate</keyword>
<dbReference type="EC" id="2.7.3.9" evidence="5"/>
<accession>A0A5S9MRQ6</accession>
<dbReference type="InterPro" id="IPR036637">
    <property type="entry name" value="Phosphohistidine_dom_sf"/>
</dbReference>
<dbReference type="PANTHER" id="PTHR46244:SF1">
    <property type="entry name" value="PHOSPHOENOLPYRUVATE-DEPENDENT PHOSPHOTRANSFERASE SYSTEM"/>
    <property type="match status" value="1"/>
</dbReference>
<dbReference type="InterPro" id="IPR003018">
    <property type="entry name" value="GAF"/>
</dbReference>
<dbReference type="GO" id="GO:0009401">
    <property type="term" value="P:phosphoenolpyruvate-dependent sugar phosphotransferase system"/>
    <property type="evidence" value="ECO:0007669"/>
    <property type="project" value="UniProtKB-KW"/>
</dbReference>
<dbReference type="GO" id="GO:0046872">
    <property type="term" value="F:metal ion binding"/>
    <property type="evidence" value="ECO:0007669"/>
    <property type="project" value="UniProtKB-KW"/>
</dbReference>
<dbReference type="Pfam" id="PF01590">
    <property type="entry name" value="GAF"/>
    <property type="match status" value="1"/>
</dbReference>
<comment type="cofactor">
    <cofactor evidence="2">
        <name>Mg(2+)</name>
        <dbReference type="ChEBI" id="CHEBI:18420"/>
    </cofactor>
</comment>
<evidence type="ECO:0000256" key="11">
    <source>
        <dbReference type="ARBA" id="ARBA00022723"/>
    </source>
</evidence>
<keyword evidence="7" id="KW-0963">Cytoplasm</keyword>
<dbReference type="Proteomes" id="UP000434580">
    <property type="component" value="Unassembled WGS sequence"/>
</dbReference>
<dbReference type="InterPro" id="IPR023151">
    <property type="entry name" value="PEP_util_CS"/>
</dbReference>
<evidence type="ECO:0000256" key="4">
    <source>
        <dbReference type="ARBA" id="ARBA00007837"/>
    </source>
</evidence>
<dbReference type="AlphaFoldDB" id="A0A5S9MRQ6"/>
<name>A0A5S9MRQ6_9GAMM</name>
<evidence type="ECO:0000256" key="13">
    <source>
        <dbReference type="ARBA" id="ARBA00022842"/>
    </source>
</evidence>
<dbReference type="PROSITE" id="PS00742">
    <property type="entry name" value="PEP_ENZYMES_2"/>
    <property type="match status" value="1"/>
</dbReference>
<gene>
    <name evidence="15" type="primary">ptsP</name>
    <name evidence="15" type="ORF">DPBNPPHM_00725</name>
</gene>
<dbReference type="InterPro" id="IPR008279">
    <property type="entry name" value="PEP-util_enz_mobile_dom"/>
</dbReference>
<proteinExistence type="inferred from homology"/>
<comment type="similarity">
    <text evidence="4">Belongs to the PEP-utilizing enzyme family.</text>
</comment>
<keyword evidence="13" id="KW-0460">Magnesium</keyword>
<dbReference type="Gene3D" id="1.10.274.10">
    <property type="entry name" value="PtsI, HPr-binding domain"/>
    <property type="match status" value="1"/>
</dbReference>
<dbReference type="Gene3D" id="3.30.450.40">
    <property type="match status" value="1"/>
</dbReference>
<reference evidence="15 16" key="1">
    <citation type="submission" date="2019-11" db="EMBL/GenBank/DDBJ databases">
        <authorList>
            <person name="Holert J."/>
        </authorList>
    </citation>
    <scope>NUCLEOTIDE SEQUENCE [LARGE SCALE GENOMIC DNA]</scope>
    <source>
        <strain evidence="15">BC5_2</strain>
    </source>
</reference>
<evidence type="ECO:0000313" key="15">
    <source>
        <dbReference type="EMBL" id="CAA0084440.1"/>
    </source>
</evidence>
<protein>
    <recommendedName>
        <fullName evidence="5">phosphoenolpyruvate--protein phosphotransferase</fullName>
        <ecNumber evidence="5">2.7.3.9</ecNumber>
    </recommendedName>
</protein>
<dbReference type="EMBL" id="CACSII010000001">
    <property type="protein sequence ID" value="CAA0084440.1"/>
    <property type="molecule type" value="Genomic_DNA"/>
</dbReference>
<evidence type="ECO:0000256" key="7">
    <source>
        <dbReference type="ARBA" id="ARBA00022490"/>
    </source>
</evidence>
<dbReference type="InterPro" id="IPR008731">
    <property type="entry name" value="PTS_EIN"/>
</dbReference>
<dbReference type="SMART" id="SM00065">
    <property type="entry name" value="GAF"/>
    <property type="match status" value="1"/>
</dbReference>
<evidence type="ECO:0000256" key="10">
    <source>
        <dbReference type="ARBA" id="ARBA00022683"/>
    </source>
</evidence>
<comment type="subcellular location">
    <subcellularLocation>
        <location evidence="3">Cytoplasm</location>
    </subcellularLocation>
</comment>
<dbReference type="OrthoDB" id="9765468at2"/>
<dbReference type="InterPro" id="IPR050499">
    <property type="entry name" value="PEP-utilizing_PTS_enzyme"/>
</dbReference>
<evidence type="ECO:0000256" key="9">
    <source>
        <dbReference type="ARBA" id="ARBA00022679"/>
    </source>
</evidence>
<feature type="domain" description="GAF" evidence="14">
    <location>
        <begin position="17"/>
        <end position="164"/>
    </location>
</feature>
<dbReference type="GO" id="GO:0005737">
    <property type="term" value="C:cytoplasm"/>
    <property type="evidence" value="ECO:0007669"/>
    <property type="project" value="UniProtKB-SubCell"/>
</dbReference>
<dbReference type="SUPFAM" id="SSF51621">
    <property type="entry name" value="Phosphoenolpyruvate/pyruvate domain"/>
    <property type="match status" value="1"/>
</dbReference>
<evidence type="ECO:0000256" key="8">
    <source>
        <dbReference type="ARBA" id="ARBA00022597"/>
    </source>
</evidence>
<evidence type="ECO:0000256" key="2">
    <source>
        <dbReference type="ARBA" id="ARBA00001946"/>
    </source>
</evidence>
<dbReference type="InterPro" id="IPR029016">
    <property type="entry name" value="GAF-like_dom_sf"/>
</dbReference>
<dbReference type="NCBIfam" id="NF008283">
    <property type="entry name" value="PRK11061.1"/>
    <property type="match status" value="1"/>
</dbReference>
<dbReference type="Gene3D" id="3.20.20.60">
    <property type="entry name" value="Phosphoenolpyruvate-binding domains"/>
    <property type="match status" value="1"/>
</dbReference>
<evidence type="ECO:0000256" key="3">
    <source>
        <dbReference type="ARBA" id="ARBA00004496"/>
    </source>
</evidence>
<keyword evidence="8" id="KW-0762">Sugar transport</keyword>
<dbReference type="InterPro" id="IPR015813">
    <property type="entry name" value="Pyrv/PenolPyrv_kinase-like_dom"/>
</dbReference>
<dbReference type="Pfam" id="PF00391">
    <property type="entry name" value="PEP-utilizers"/>
    <property type="match status" value="1"/>
</dbReference>
<keyword evidence="6" id="KW-0813">Transport</keyword>
<evidence type="ECO:0000259" key="14">
    <source>
        <dbReference type="SMART" id="SM00065"/>
    </source>
</evidence>
<keyword evidence="12" id="KW-0418">Kinase</keyword>
<dbReference type="GO" id="GO:0016301">
    <property type="term" value="F:kinase activity"/>
    <property type="evidence" value="ECO:0007669"/>
    <property type="project" value="UniProtKB-KW"/>
</dbReference>
<dbReference type="PANTHER" id="PTHR46244">
    <property type="entry name" value="PHOSPHOENOLPYRUVATE-PROTEIN PHOSPHOTRANSFERASE"/>
    <property type="match status" value="1"/>
</dbReference>
<evidence type="ECO:0000256" key="12">
    <source>
        <dbReference type="ARBA" id="ARBA00022777"/>
    </source>
</evidence>
<comment type="catalytic activity">
    <reaction evidence="1">
        <text>L-histidyl-[protein] + phosphoenolpyruvate = N(pros)-phospho-L-histidyl-[protein] + pyruvate</text>
        <dbReference type="Rhea" id="RHEA:23880"/>
        <dbReference type="Rhea" id="RHEA-COMP:9745"/>
        <dbReference type="Rhea" id="RHEA-COMP:9746"/>
        <dbReference type="ChEBI" id="CHEBI:15361"/>
        <dbReference type="ChEBI" id="CHEBI:29979"/>
        <dbReference type="ChEBI" id="CHEBI:58702"/>
        <dbReference type="ChEBI" id="CHEBI:64837"/>
        <dbReference type="EC" id="2.7.3.9"/>
    </reaction>
</comment>
<dbReference type="InterPro" id="IPR000121">
    <property type="entry name" value="PEP_util_C"/>
</dbReference>
<dbReference type="SUPFAM" id="SSF52009">
    <property type="entry name" value="Phosphohistidine domain"/>
    <property type="match status" value="1"/>
</dbReference>
<sequence length="760" mass="84720">MLDHLRQIVQDVSAAKDIQSTLDIIVARVKDAMQTEVCTVYLYDKNTDRYVFMATEGLNKQAQGRLSLTRDQGLVGLVARREEPINLDDAASHRSYKLLPDIGEEEFNAFLGTPIIHHREVLGVLVVQQRQRRKFDESEEAFLITVAAQLAGVIAHAKVVGAITPFERTGNQQNSDVRFRGIACANGIGMAEAVIINPSADLTAIPERRCENPEQEIAFFHKSLATVKTDMQSLRDRFAERLAKQETALFDVYLQMLDDNALGGEIEVRIEQGLSAASAVSEVVLAHIATFEGMDDPYLRERAIDIKDLGQRLMAYLQRVEHQHYDFESPRILIAEELTASILAEVPKGMLAGIATVRGTSNSHVAILARSMGIPTVMGLKSLPLKNLHEKVLIIDGYNGELIANASDATCQRYENFQQEERLVDRGLEQYKDLPCKTTDGHEISLQVNAGIISDAERALSLGAEGVGLYRTEIQFLISERFPSEEEQRVAYRRQLEAFHPRPVTMRCLDIGGDKALPYFPIEESNPFLGWRGMRVTLDHPEIFIVQIRAMLKANANLGNLQILLPMVTQLSELGDARNLIMRAHSELVQEIPNLPLPKIGVMVEVPSAVYQIDTFARCCDFISVGSNDLTQYLLAVDRNNPRVSTLYNHYHPAVLQACYQVAQACNRAEIPSSICGELAADPAAAVLLMAMGFNSLSMSSSNLLRVKSLLRFITMDDAKRLLRGVLKLDNAQDIQDYLQRNLEDIAITPLFQGVREQSK</sequence>
<organism evidence="15 16">
    <name type="scientific">BD1-7 clade bacterium</name>
    <dbReference type="NCBI Taxonomy" id="2029982"/>
    <lineage>
        <taxon>Bacteria</taxon>
        <taxon>Pseudomonadati</taxon>
        <taxon>Pseudomonadota</taxon>
        <taxon>Gammaproteobacteria</taxon>
        <taxon>Cellvibrionales</taxon>
        <taxon>Spongiibacteraceae</taxon>
        <taxon>BD1-7 clade</taxon>
    </lineage>
</organism>
<evidence type="ECO:0000313" key="16">
    <source>
        <dbReference type="Proteomes" id="UP000434580"/>
    </source>
</evidence>
<dbReference type="Pfam" id="PF02896">
    <property type="entry name" value="PEP-utilizers_C"/>
    <property type="match status" value="1"/>
</dbReference>